<reference evidence="2" key="1">
    <citation type="submission" date="2020-12" db="UniProtKB">
        <authorList>
            <consortium name="WormBaseParasite"/>
        </authorList>
    </citation>
    <scope>IDENTIFICATION</scope>
    <source>
        <strain evidence="2">MHco3</strain>
    </source>
</reference>
<dbReference type="Proteomes" id="UP000025227">
    <property type="component" value="Unplaced"/>
</dbReference>
<evidence type="ECO:0000313" key="2">
    <source>
        <dbReference type="WBParaSite" id="HCON_00170930-00001"/>
    </source>
</evidence>
<name>A0A7I4Z2I5_HAECO</name>
<keyword evidence="1" id="KW-1185">Reference proteome</keyword>
<accession>A0A7I4Z2I5</accession>
<dbReference type="WBParaSite" id="HCON_00170930-00001">
    <property type="protein sequence ID" value="HCON_00170930-00001"/>
    <property type="gene ID" value="HCON_00170930"/>
</dbReference>
<protein>
    <submittedName>
        <fullName evidence="2">Reverse transcriptase domain-containing protein</fullName>
    </submittedName>
</protein>
<organism evidence="1 2">
    <name type="scientific">Haemonchus contortus</name>
    <name type="common">Barber pole worm</name>
    <dbReference type="NCBI Taxonomy" id="6289"/>
    <lineage>
        <taxon>Eukaryota</taxon>
        <taxon>Metazoa</taxon>
        <taxon>Ecdysozoa</taxon>
        <taxon>Nematoda</taxon>
        <taxon>Chromadorea</taxon>
        <taxon>Rhabditida</taxon>
        <taxon>Rhabditina</taxon>
        <taxon>Rhabditomorpha</taxon>
        <taxon>Strongyloidea</taxon>
        <taxon>Trichostrongylidae</taxon>
        <taxon>Haemonchus</taxon>
    </lineage>
</organism>
<sequence>MFADDIVLIGSEPSALENSLRILRNAASSFGLEIHPGEPKWMKNSYASGYCLRMEDSVIEEVPSYVYSGQAVTMYNDLATEIGRRRRAGWVTFNNYRDILTDKRIDAQVRARVFNTCSAGAGVWKRNMEYNHE</sequence>
<dbReference type="OrthoDB" id="5848650at2759"/>
<dbReference type="OMA" id="SFASDYC"/>
<evidence type="ECO:0000313" key="1">
    <source>
        <dbReference type="Proteomes" id="UP000025227"/>
    </source>
</evidence>
<proteinExistence type="predicted"/>
<dbReference type="AlphaFoldDB" id="A0A7I4Z2I5"/>